<evidence type="ECO:0000313" key="2">
    <source>
        <dbReference type="Proteomes" id="UP001234297"/>
    </source>
</evidence>
<dbReference type="EMBL" id="CM056817">
    <property type="protein sequence ID" value="KAJ8619793.1"/>
    <property type="molecule type" value="Genomic_DNA"/>
</dbReference>
<evidence type="ECO:0000313" key="1">
    <source>
        <dbReference type="EMBL" id="KAJ8619793.1"/>
    </source>
</evidence>
<comment type="caution">
    <text evidence="1">The sequence shown here is derived from an EMBL/GenBank/DDBJ whole genome shotgun (WGS) entry which is preliminary data.</text>
</comment>
<reference evidence="1 2" key="1">
    <citation type="journal article" date="2022" name="Hortic Res">
        <title>A haplotype resolved chromosomal level avocado genome allows analysis of novel avocado genes.</title>
        <authorList>
            <person name="Nath O."/>
            <person name="Fletcher S.J."/>
            <person name="Hayward A."/>
            <person name="Shaw L.M."/>
            <person name="Masouleh A.K."/>
            <person name="Furtado A."/>
            <person name="Henry R.J."/>
            <person name="Mitter N."/>
        </authorList>
    </citation>
    <scope>NUCLEOTIDE SEQUENCE [LARGE SCALE GENOMIC DNA]</scope>
    <source>
        <strain evidence="2">cv. Hass</strain>
    </source>
</reference>
<keyword evidence="2" id="KW-1185">Reference proteome</keyword>
<sequence length="498" mass="56364">MEKSLRMRSYIRRQKRKQAIRIIIVSICALLFISPLLKSHSSPQAIVNLHVPVPTKTLVPTKIPVPTKTPVPVPVPVPVPTKTPVRMMIAETQSPAPQPVEDRKMPDVQKNEKPTICDDSGTRSVTCEIEGVVVIEGNSTTISTSSYYSSPKLVEWKIKPYNRKNDPDAMAQVTELLFKPSTGNDKTVHCTKNHSIPALIFSTGGYAGNVYHDFAEVLVPLFITSYQFHGDVQFIITDSKQWWIDKYLLVLKQLSKYEIITLESNKNVHCFQRTIVGTSFHKDFKVDPSKTPNGYSMSDFKEVLRKAFSLEKKTAIQLSGHLKKRPRLLILSRSQSRKFVNERQIAEMSKSLGYEVKISDSNSGTDVAKFARLVNSCDVFLGVHGAGLTNMVLLPDGAVVIQVVPLGRLEWLARDYYMEPSKDMKLKYLEYRILEEESTLIQQYPPNHPVIKDPFSIQEQGWSAIKSIYLEQQNVKIRLPRLKKTLTEALKLLRQTGA</sequence>
<protein>
    <submittedName>
        <fullName evidence="1">Uncharacterized protein</fullName>
    </submittedName>
</protein>
<name>A0ACC2KFE1_PERAE</name>
<proteinExistence type="predicted"/>
<accession>A0ACC2KFE1</accession>
<gene>
    <name evidence="1" type="ORF">MRB53_028322</name>
</gene>
<dbReference type="Proteomes" id="UP001234297">
    <property type="component" value="Chromosome 9"/>
</dbReference>
<organism evidence="1 2">
    <name type="scientific">Persea americana</name>
    <name type="common">Avocado</name>
    <dbReference type="NCBI Taxonomy" id="3435"/>
    <lineage>
        <taxon>Eukaryota</taxon>
        <taxon>Viridiplantae</taxon>
        <taxon>Streptophyta</taxon>
        <taxon>Embryophyta</taxon>
        <taxon>Tracheophyta</taxon>
        <taxon>Spermatophyta</taxon>
        <taxon>Magnoliopsida</taxon>
        <taxon>Magnoliidae</taxon>
        <taxon>Laurales</taxon>
        <taxon>Lauraceae</taxon>
        <taxon>Persea</taxon>
    </lineage>
</organism>